<feature type="transmembrane region" description="Helical" evidence="8">
    <location>
        <begin position="331"/>
        <end position="356"/>
    </location>
</feature>
<sequence>MSHVQSSADPEVAPPEEEDERAIEPIVMSKSSDHIHPRQNPPLELPSSPHESPPFQLPSPPRRSSPLALPSSSYESPPQLGHQSPPLALRSSPYRSPSPHHRRSSSNESLSPQYRPTLHHSLSPSPPDSPPPLRHQNPPQQSGHETQASIPVGGGAAAAGVTEDSTWTYDIPEPLEKPLPTNVDAYKFRGIRSSNLNAVNVANVTVRAFAAVFTLISFAVIASNKDSFIVTSSFSSAEITIHFNDLFYLSYLLTANVIAFAYAVATLGIFIYHTNSGRPVENFQHKIIIFALDQMLAYLLMSASTSAATGIRAQTAIINSSAVNNFESQAYAGVAMSFVAFFLFAAASLISGYYVFRRKPL</sequence>
<evidence type="ECO:0000256" key="3">
    <source>
        <dbReference type="ARBA" id="ARBA00011489"/>
    </source>
</evidence>
<evidence type="ECO:0000259" key="10">
    <source>
        <dbReference type="Pfam" id="PF04535"/>
    </source>
</evidence>
<reference evidence="11 12" key="1">
    <citation type="submission" date="2024-09" db="EMBL/GenBank/DDBJ databases">
        <title>Chromosome-scale assembly of Riccia fluitans.</title>
        <authorList>
            <person name="Paukszto L."/>
            <person name="Sawicki J."/>
            <person name="Karawczyk K."/>
            <person name="Piernik-Szablinska J."/>
            <person name="Szczecinska M."/>
            <person name="Mazdziarz M."/>
        </authorList>
    </citation>
    <scope>NUCLEOTIDE SEQUENCE [LARGE SCALE GENOMIC DNA]</scope>
    <source>
        <strain evidence="11">Rf_01</strain>
        <tissue evidence="11">Aerial parts of the thallus</tissue>
    </source>
</reference>
<feature type="compositionally biased region" description="Pro residues" evidence="9">
    <location>
        <begin position="124"/>
        <end position="133"/>
    </location>
</feature>
<evidence type="ECO:0000256" key="7">
    <source>
        <dbReference type="ARBA" id="ARBA00023136"/>
    </source>
</evidence>
<keyword evidence="12" id="KW-1185">Reference proteome</keyword>
<protein>
    <recommendedName>
        <fullName evidence="8">CASP-like protein</fullName>
    </recommendedName>
</protein>
<dbReference type="InterPro" id="IPR006702">
    <property type="entry name" value="CASP_dom"/>
</dbReference>
<evidence type="ECO:0000256" key="2">
    <source>
        <dbReference type="ARBA" id="ARBA00007651"/>
    </source>
</evidence>
<evidence type="ECO:0000256" key="4">
    <source>
        <dbReference type="ARBA" id="ARBA00022475"/>
    </source>
</evidence>
<feature type="domain" description="Casparian strip membrane protein" evidence="10">
    <location>
        <begin position="199"/>
        <end position="343"/>
    </location>
</feature>
<feature type="transmembrane region" description="Helical" evidence="8">
    <location>
        <begin position="287"/>
        <end position="311"/>
    </location>
</feature>
<feature type="region of interest" description="Disordered" evidence="9">
    <location>
        <begin position="1"/>
        <end position="158"/>
    </location>
</feature>
<keyword evidence="6 8" id="KW-1133">Transmembrane helix</keyword>
<dbReference type="GO" id="GO:0005886">
    <property type="term" value="C:plasma membrane"/>
    <property type="evidence" value="ECO:0007669"/>
    <property type="project" value="UniProtKB-SubCell"/>
</dbReference>
<feature type="compositionally biased region" description="Low complexity" evidence="9">
    <location>
        <begin position="64"/>
        <end position="97"/>
    </location>
</feature>
<evidence type="ECO:0000256" key="5">
    <source>
        <dbReference type="ARBA" id="ARBA00022692"/>
    </source>
</evidence>
<keyword evidence="5 8" id="KW-0812">Transmembrane</keyword>
<dbReference type="Pfam" id="PF04535">
    <property type="entry name" value="CASP_dom"/>
    <property type="match status" value="1"/>
</dbReference>
<feature type="transmembrane region" description="Helical" evidence="8">
    <location>
        <begin position="248"/>
        <end position="275"/>
    </location>
</feature>
<dbReference type="Proteomes" id="UP001605036">
    <property type="component" value="Unassembled WGS sequence"/>
</dbReference>
<comment type="caution">
    <text evidence="11">The sequence shown here is derived from an EMBL/GenBank/DDBJ whole genome shotgun (WGS) entry which is preliminary data.</text>
</comment>
<evidence type="ECO:0000256" key="1">
    <source>
        <dbReference type="ARBA" id="ARBA00004651"/>
    </source>
</evidence>
<evidence type="ECO:0000256" key="8">
    <source>
        <dbReference type="RuleBase" id="RU361233"/>
    </source>
</evidence>
<comment type="similarity">
    <text evidence="2 8">Belongs to the Casparian strip membrane proteins (CASP) family.</text>
</comment>
<name>A0ABD1ZDZ4_9MARC</name>
<dbReference type="PANTHER" id="PTHR33573">
    <property type="entry name" value="CASP-LIKE PROTEIN 4A4"/>
    <property type="match status" value="1"/>
</dbReference>
<evidence type="ECO:0000313" key="12">
    <source>
        <dbReference type="Proteomes" id="UP001605036"/>
    </source>
</evidence>
<feature type="compositionally biased region" description="Polar residues" evidence="9">
    <location>
        <begin position="137"/>
        <end position="149"/>
    </location>
</feature>
<comment type="subcellular location">
    <subcellularLocation>
        <location evidence="1 8">Cell membrane</location>
        <topology evidence="1 8">Multi-pass membrane protein</topology>
    </subcellularLocation>
</comment>
<comment type="subunit">
    <text evidence="3 8">Homodimer and heterodimers.</text>
</comment>
<feature type="compositionally biased region" description="Pro residues" evidence="9">
    <location>
        <begin position="51"/>
        <end position="63"/>
    </location>
</feature>
<keyword evidence="7 8" id="KW-0472">Membrane</keyword>
<organism evidence="11 12">
    <name type="scientific">Riccia fluitans</name>
    <dbReference type="NCBI Taxonomy" id="41844"/>
    <lineage>
        <taxon>Eukaryota</taxon>
        <taxon>Viridiplantae</taxon>
        <taxon>Streptophyta</taxon>
        <taxon>Embryophyta</taxon>
        <taxon>Marchantiophyta</taxon>
        <taxon>Marchantiopsida</taxon>
        <taxon>Marchantiidae</taxon>
        <taxon>Marchantiales</taxon>
        <taxon>Ricciaceae</taxon>
        <taxon>Riccia</taxon>
    </lineage>
</organism>
<feature type="transmembrane region" description="Helical" evidence="8">
    <location>
        <begin position="198"/>
        <end position="222"/>
    </location>
</feature>
<keyword evidence="4 8" id="KW-1003">Cell membrane</keyword>
<gene>
    <name evidence="11" type="ORF">R1flu_017792</name>
</gene>
<dbReference type="PANTHER" id="PTHR33573:SF50">
    <property type="entry name" value="CASP-LIKE PROTEIN 4A3"/>
    <property type="match status" value="1"/>
</dbReference>
<evidence type="ECO:0000256" key="9">
    <source>
        <dbReference type="SAM" id="MobiDB-lite"/>
    </source>
</evidence>
<dbReference type="EMBL" id="JBHFFA010000001">
    <property type="protein sequence ID" value="KAL2649664.1"/>
    <property type="molecule type" value="Genomic_DNA"/>
</dbReference>
<dbReference type="AlphaFoldDB" id="A0ABD1ZDZ4"/>
<evidence type="ECO:0000256" key="6">
    <source>
        <dbReference type="ARBA" id="ARBA00022989"/>
    </source>
</evidence>
<proteinExistence type="inferred from homology"/>
<accession>A0ABD1ZDZ4</accession>
<evidence type="ECO:0000313" key="11">
    <source>
        <dbReference type="EMBL" id="KAL2649664.1"/>
    </source>
</evidence>